<sequence length="472" mass="53483">MRCGTVTQLSKVSRTWTKPVLAALFALTVMPVTGLAQDVDYQVYTEPPRLLLNQRRLRLLKRERERESLRWQQFDSLMRGKARMSEPGFALALWGTITAKIEPCRDAGEWSLKSANVNDPRDLRQMALVYDWCQTSMDESRTSMVARKLTAVLKNRPTETLAIRSHLFAALAVADLESQPAQDFIKYVAETWWKSKIMPQLLAGQNPFPKREDLYAMLEILHSIRDNTRTDIREGAGKWFEELAPMQLLSYYPQPWPAAENEYRIPAYIGKGDPSMQEAAYSRAAEMALVAYDGNAQPHQFLQGWILQDRFLMRGDFGITYELLWANPYQPGLSFTYMPDLFHARGQLLTRSSWDEDATWFGFWNGQAQVFTKGQRATVRLDAKPGPVTLGPVKVFFASAGLRLESGWLPPPEEGTKPVGQVAFLVGLEPSARYDVEIDGEEMFEAQADSGGILELKFAPDHKAGVRVHKAL</sequence>
<evidence type="ECO:0000256" key="1">
    <source>
        <dbReference type="SAM" id="SignalP"/>
    </source>
</evidence>
<keyword evidence="1" id="KW-0732">Signal</keyword>
<feature type="signal peptide" evidence="1">
    <location>
        <begin position="1"/>
        <end position="36"/>
    </location>
</feature>
<evidence type="ECO:0000313" key="2">
    <source>
        <dbReference type="EMBL" id="QOY91668.1"/>
    </source>
</evidence>
<dbReference type="RefSeq" id="WP_194453322.1">
    <property type="nucleotide sequence ID" value="NZ_CP063849.1"/>
</dbReference>
<accession>A0A7S7NXK7</accession>
<feature type="chain" id="PRO_5032656215" description="Heparinase II N-terminal domain-containing protein" evidence="1">
    <location>
        <begin position="37"/>
        <end position="472"/>
    </location>
</feature>
<keyword evidence="3" id="KW-1185">Reference proteome</keyword>
<dbReference type="Proteomes" id="UP000593892">
    <property type="component" value="Chromosome"/>
</dbReference>
<name>A0A7S7NXK7_PALFE</name>
<protein>
    <recommendedName>
        <fullName evidence="4">Heparinase II N-terminal domain-containing protein</fullName>
    </recommendedName>
</protein>
<organism evidence="2 3">
    <name type="scientific">Paludibaculum fermentans</name>
    <dbReference type="NCBI Taxonomy" id="1473598"/>
    <lineage>
        <taxon>Bacteria</taxon>
        <taxon>Pseudomonadati</taxon>
        <taxon>Acidobacteriota</taxon>
        <taxon>Terriglobia</taxon>
        <taxon>Bryobacterales</taxon>
        <taxon>Bryobacteraceae</taxon>
        <taxon>Paludibaculum</taxon>
    </lineage>
</organism>
<reference evidence="2 3" key="1">
    <citation type="submission" date="2020-10" db="EMBL/GenBank/DDBJ databases">
        <title>Complete genome sequence of Paludibaculum fermentans P105T, a facultatively anaerobic acidobacterium capable of dissimilatory Fe(III) reduction.</title>
        <authorList>
            <person name="Dedysh S.N."/>
            <person name="Beletsky A.V."/>
            <person name="Kulichevskaya I.S."/>
            <person name="Mardanov A.V."/>
            <person name="Ravin N.V."/>
        </authorList>
    </citation>
    <scope>NUCLEOTIDE SEQUENCE [LARGE SCALE GENOMIC DNA]</scope>
    <source>
        <strain evidence="2 3">P105</strain>
    </source>
</reference>
<evidence type="ECO:0008006" key="4">
    <source>
        <dbReference type="Google" id="ProtNLM"/>
    </source>
</evidence>
<dbReference type="AlphaFoldDB" id="A0A7S7NXK7"/>
<dbReference type="EMBL" id="CP063849">
    <property type="protein sequence ID" value="QOY91668.1"/>
    <property type="molecule type" value="Genomic_DNA"/>
</dbReference>
<dbReference type="KEGG" id="pfer:IRI77_17500"/>
<evidence type="ECO:0000313" key="3">
    <source>
        <dbReference type="Proteomes" id="UP000593892"/>
    </source>
</evidence>
<proteinExistence type="predicted"/>
<gene>
    <name evidence="2" type="ORF">IRI77_17500</name>
</gene>